<gene>
    <name evidence="7" type="primary">mtnN</name>
    <name evidence="7" type="ORF">CRM92_06695</name>
</gene>
<dbReference type="AlphaFoldDB" id="A0A2A8D6E6"/>
<dbReference type="InterPro" id="IPR010049">
    <property type="entry name" value="MTA_SAH_Nsdase"/>
</dbReference>
<dbReference type="GO" id="GO:0019284">
    <property type="term" value="P:L-methionine salvage from S-adenosylmethionine"/>
    <property type="evidence" value="ECO:0007669"/>
    <property type="project" value="TreeGrafter"/>
</dbReference>
<dbReference type="PANTHER" id="PTHR46832">
    <property type="entry name" value="5'-METHYLTHIOADENOSINE/S-ADENOSYLHOMOCYSTEINE NUCLEOSIDASE"/>
    <property type="match status" value="1"/>
</dbReference>
<dbReference type="Pfam" id="PF01048">
    <property type="entry name" value="PNP_UDP_1"/>
    <property type="match status" value="1"/>
</dbReference>
<evidence type="ECO:0000256" key="1">
    <source>
        <dbReference type="ARBA" id="ARBA00004945"/>
    </source>
</evidence>
<dbReference type="CDD" id="cd09008">
    <property type="entry name" value="MTAN"/>
    <property type="match status" value="1"/>
</dbReference>
<keyword evidence="5" id="KW-0486">Methionine biosynthesis</keyword>
<feature type="domain" description="Nucleoside phosphorylase" evidence="6">
    <location>
        <begin position="51"/>
        <end position="286"/>
    </location>
</feature>
<dbReference type="PANTHER" id="PTHR46832:SF1">
    <property type="entry name" value="5'-METHYLTHIOADENOSINE_S-ADENOSYLHOMOCYSTEINE NUCLEOSIDASE"/>
    <property type="match status" value="1"/>
</dbReference>
<dbReference type="InterPro" id="IPR000845">
    <property type="entry name" value="Nucleoside_phosphorylase_d"/>
</dbReference>
<comment type="pathway">
    <text evidence="1">Amino-acid biosynthesis; L-methionine biosynthesis via salvage pathway; S-methyl-5-thio-alpha-D-ribose 1-phosphate from S-methyl-5'-thioadenosine (hydrolase route): step 1/2.</text>
</comment>
<dbReference type="GO" id="GO:0009164">
    <property type="term" value="P:nucleoside catabolic process"/>
    <property type="evidence" value="ECO:0007669"/>
    <property type="project" value="InterPro"/>
</dbReference>
<evidence type="ECO:0000259" key="6">
    <source>
        <dbReference type="Pfam" id="PF01048"/>
    </source>
</evidence>
<accession>A0A2A8D6E6</accession>
<evidence type="ECO:0000256" key="3">
    <source>
        <dbReference type="ARBA" id="ARBA00022605"/>
    </source>
</evidence>
<dbReference type="Gene3D" id="3.40.50.1580">
    <property type="entry name" value="Nucleoside phosphorylase domain"/>
    <property type="match status" value="1"/>
</dbReference>
<dbReference type="GO" id="GO:0005829">
    <property type="term" value="C:cytosol"/>
    <property type="evidence" value="ECO:0007669"/>
    <property type="project" value="TreeGrafter"/>
</dbReference>
<keyword evidence="3" id="KW-0028">Amino-acid biosynthesis</keyword>
<dbReference type="GO" id="GO:0019509">
    <property type="term" value="P:L-methionine salvage from methylthioadenosine"/>
    <property type="evidence" value="ECO:0007669"/>
    <property type="project" value="UniProtKB-UniPathway"/>
</dbReference>
<dbReference type="SUPFAM" id="SSF53167">
    <property type="entry name" value="Purine and uridine phosphorylases"/>
    <property type="match status" value="1"/>
</dbReference>
<dbReference type="NCBIfam" id="TIGR01704">
    <property type="entry name" value="MTA_SAH-Nsdase"/>
    <property type="match status" value="1"/>
</dbReference>
<comment type="caution">
    <text evidence="7">The sequence shown here is derived from an EMBL/GenBank/DDBJ whole genome shotgun (WGS) entry which is preliminary data.</text>
</comment>
<evidence type="ECO:0000313" key="8">
    <source>
        <dbReference type="Proteomes" id="UP000219947"/>
    </source>
</evidence>
<dbReference type="UniPathway" id="UPA00904">
    <property type="reaction ID" value="UER00871"/>
</dbReference>
<dbReference type="GO" id="GO:0008782">
    <property type="term" value="F:adenosylhomocysteine nucleosidase activity"/>
    <property type="evidence" value="ECO:0007669"/>
    <property type="project" value="UniProtKB-EC"/>
</dbReference>
<evidence type="ECO:0000256" key="2">
    <source>
        <dbReference type="ARBA" id="ARBA00011974"/>
    </source>
</evidence>
<evidence type="ECO:0000256" key="4">
    <source>
        <dbReference type="ARBA" id="ARBA00022801"/>
    </source>
</evidence>
<reference evidence="7" key="1">
    <citation type="submission" date="2017-10" db="EMBL/GenBank/DDBJ databases">
        <title>Kefir isolates.</title>
        <authorList>
            <person name="Kim Y."/>
            <person name="Blasche S."/>
        </authorList>
    </citation>
    <scope>NUCLEOTIDE SEQUENCE [LARGE SCALE GENOMIC DNA]</scope>
    <source>
        <strain evidence="7">OG2-2</strain>
    </source>
</reference>
<dbReference type="EC" id="3.2.2.9" evidence="2"/>
<dbReference type="EMBL" id="PDEV01000002">
    <property type="protein sequence ID" value="PEN16357.1"/>
    <property type="molecule type" value="Genomic_DNA"/>
</dbReference>
<dbReference type="Proteomes" id="UP000219947">
    <property type="component" value="Unassembled WGS sequence"/>
</dbReference>
<evidence type="ECO:0000313" key="7">
    <source>
        <dbReference type="EMBL" id="PEN16357.1"/>
    </source>
</evidence>
<dbReference type="InterPro" id="IPR035994">
    <property type="entry name" value="Nucleoside_phosphorylase_sf"/>
</dbReference>
<dbReference type="GO" id="GO:0008930">
    <property type="term" value="F:methylthioadenosine nucleosidase activity"/>
    <property type="evidence" value="ECO:0007669"/>
    <property type="project" value="InterPro"/>
</dbReference>
<evidence type="ECO:0000256" key="5">
    <source>
        <dbReference type="ARBA" id="ARBA00023167"/>
    </source>
</evidence>
<dbReference type="RefSeq" id="WP_098042702.1">
    <property type="nucleotide sequence ID" value="NZ_CAURLQ010000037.1"/>
</dbReference>
<keyword evidence="8" id="KW-1185">Reference proteome</keyword>
<protein>
    <recommendedName>
        <fullName evidence="2">adenosylhomocysteine nucleosidase</fullName>
        <ecNumber evidence="2">3.2.2.9</ecNumber>
    </recommendedName>
</protein>
<sequence>MSEQHHSGEQGHSEEAAQMFPTDFTPADIFNEMYADLENLNDLMMSFSNAIVIQVAMDEELAPFLAATEQAQPSFTEGVAKFYPRYLMLEEDQVPLLLVRSKIGLVNAASAVTEAINYATNCLGVISAGTAGGLAQHINVGDIVLGSNYLYTDADATIFGYERGQIPGMPVSYGDRDSDWEEAIEAALSALKSAQEEGSWAVHQGRMLAGNSFVTEYNVKDTREAFDTALSTDMETTAIAQICSNYDVSFMAVRCISDLCGPAADQEFHLSVDVVAPRSARYALQIAAEIWTQQELPALELNLEG</sequence>
<keyword evidence="4" id="KW-0378">Hydrolase</keyword>
<organism evidence="7 8">
    <name type="scientific">Rothia dentocariosa</name>
    <dbReference type="NCBI Taxonomy" id="2047"/>
    <lineage>
        <taxon>Bacteria</taxon>
        <taxon>Bacillati</taxon>
        <taxon>Actinomycetota</taxon>
        <taxon>Actinomycetes</taxon>
        <taxon>Micrococcales</taxon>
        <taxon>Micrococcaceae</taxon>
        <taxon>Rothia</taxon>
    </lineage>
</organism>
<proteinExistence type="predicted"/>
<name>A0A2A8D6E6_9MICC</name>